<feature type="region of interest" description="Disordered" evidence="1">
    <location>
        <begin position="19"/>
        <end position="43"/>
    </location>
</feature>
<reference evidence="2" key="1">
    <citation type="submission" date="2023-04" db="EMBL/GenBank/DDBJ databases">
        <title>Candida boidinii NBRC 10035.</title>
        <authorList>
            <person name="Ichikawa N."/>
            <person name="Sato H."/>
            <person name="Tonouchi N."/>
        </authorList>
    </citation>
    <scope>NUCLEOTIDE SEQUENCE</scope>
    <source>
        <strain evidence="2">NBRC 10035</strain>
    </source>
</reference>
<comment type="caution">
    <text evidence="2">The sequence shown here is derived from an EMBL/GenBank/DDBJ whole genome shotgun (WGS) entry which is preliminary data.</text>
</comment>
<evidence type="ECO:0000256" key="1">
    <source>
        <dbReference type="SAM" id="MobiDB-lite"/>
    </source>
</evidence>
<gene>
    <name evidence="2" type="ORF">Cboi02_000672100</name>
</gene>
<dbReference type="AlphaFoldDB" id="A0A9W6WLP8"/>
<proteinExistence type="predicted"/>
<dbReference type="Proteomes" id="UP001165120">
    <property type="component" value="Unassembled WGS sequence"/>
</dbReference>
<protein>
    <submittedName>
        <fullName evidence="2">Unnamed protein product</fullName>
    </submittedName>
</protein>
<organism evidence="2 3">
    <name type="scientific">Candida boidinii</name>
    <name type="common">Yeast</name>
    <dbReference type="NCBI Taxonomy" id="5477"/>
    <lineage>
        <taxon>Eukaryota</taxon>
        <taxon>Fungi</taxon>
        <taxon>Dikarya</taxon>
        <taxon>Ascomycota</taxon>
        <taxon>Saccharomycotina</taxon>
        <taxon>Pichiomycetes</taxon>
        <taxon>Pichiales</taxon>
        <taxon>Pichiaceae</taxon>
        <taxon>Ogataea</taxon>
        <taxon>Ogataea/Candida clade</taxon>
    </lineage>
</organism>
<evidence type="ECO:0000313" key="3">
    <source>
        <dbReference type="Proteomes" id="UP001165120"/>
    </source>
</evidence>
<accession>A0A9W6WLP8</accession>
<name>A0A9W6WLP8_CANBO</name>
<sequence>MGSLSPMDSLTKLGSVGAAGGASGAGASGAGASGTGASVGGAAGAGAAEVGATGEVVSSDSVGLERVAGAIMIGD</sequence>
<evidence type="ECO:0000313" key="2">
    <source>
        <dbReference type="EMBL" id="GME82168.1"/>
    </source>
</evidence>
<dbReference type="EMBL" id="BSXN01005000">
    <property type="protein sequence ID" value="GME82168.1"/>
    <property type="molecule type" value="Genomic_DNA"/>
</dbReference>
<keyword evidence="3" id="KW-1185">Reference proteome</keyword>